<dbReference type="AlphaFoldDB" id="A0A846XLL2"/>
<comment type="caution">
    <text evidence="4">The sequence shown here is derived from an EMBL/GenBank/DDBJ whole genome shotgun (WGS) entry which is preliminary data.</text>
</comment>
<feature type="signal peptide" evidence="2">
    <location>
        <begin position="1"/>
        <end position="26"/>
    </location>
</feature>
<evidence type="ECO:0000256" key="2">
    <source>
        <dbReference type="SAM" id="SignalP"/>
    </source>
</evidence>
<dbReference type="Proteomes" id="UP000565715">
    <property type="component" value="Unassembled WGS sequence"/>
</dbReference>
<keyword evidence="1" id="KW-1133">Transmembrane helix</keyword>
<name>A0A846XLL2_9NOCA</name>
<dbReference type="EMBL" id="JAAXOO010000005">
    <property type="protein sequence ID" value="NKY35500.1"/>
    <property type="molecule type" value="Genomic_DNA"/>
</dbReference>
<feature type="domain" description="DUF8020" evidence="3">
    <location>
        <begin position="43"/>
        <end position="117"/>
    </location>
</feature>
<keyword evidence="5" id="KW-1185">Reference proteome</keyword>
<evidence type="ECO:0000313" key="5">
    <source>
        <dbReference type="Proteomes" id="UP000565715"/>
    </source>
</evidence>
<evidence type="ECO:0000256" key="1">
    <source>
        <dbReference type="SAM" id="Phobius"/>
    </source>
</evidence>
<dbReference type="RefSeq" id="WP_068042269.1">
    <property type="nucleotide sequence ID" value="NZ_JAAXOO010000005.1"/>
</dbReference>
<keyword evidence="2" id="KW-0732">Signal</keyword>
<dbReference type="InterPro" id="IPR058333">
    <property type="entry name" value="DUF8020"/>
</dbReference>
<gene>
    <name evidence="4" type="ORF">HGA13_20855</name>
</gene>
<feature type="chain" id="PRO_5038415250" description="DUF8020 domain-containing protein" evidence="2">
    <location>
        <begin position="27"/>
        <end position="202"/>
    </location>
</feature>
<accession>A0A846XLL2</accession>
<reference evidence="4 5" key="1">
    <citation type="submission" date="2020-04" db="EMBL/GenBank/DDBJ databases">
        <title>MicrobeNet Type strains.</title>
        <authorList>
            <person name="Nicholson A.C."/>
        </authorList>
    </citation>
    <scope>NUCLEOTIDE SEQUENCE [LARGE SCALE GENOMIC DNA]</scope>
    <source>
        <strain evidence="4 5">DSM 45078</strain>
    </source>
</reference>
<sequence length="202" mass="20098">MKFGTFAATALLSVAAVGISAATVHAEPAAPAPTLESEGVDQGIAYETSVDQKTQTIVTEVENGRFELTPDGATAVLKAVSGAVVAEVPLTYEISGSDMAVAHEISDDGTSLELTPTVTAENIGEMRPVSSMARLTSELEKNVAGVAVGAVLGGLLGALVGLGFLSIITGPIGLLVGGVAGGYVMGGQSFGDAVAAVLRGEP</sequence>
<protein>
    <recommendedName>
        <fullName evidence="3">DUF8020 domain-containing protein</fullName>
    </recommendedName>
</protein>
<proteinExistence type="predicted"/>
<organism evidence="4 5">
    <name type="scientific">Nocardia speluncae</name>
    <dbReference type="NCBI Taxonomy" id="419477"/>
    <lineage>
        <taxon>Bacteria</taxon>
        <taxon>Bacillati</taxon>
        <taxon>Actinomycetota</taxon>
        <taxon>Actinomycetes</taxon>
        <taxon>Mycobacteriales</taxon>
        <taxon>Nocardiaceae</taxon>
        <taxon>Nocardia</taxon>
    </lineage>
</organism>
<feature type="transmembrane region" description="Helical" evidence="1">
    <location>
        <begin position="143"/>
        <end position="165"/>
    </location>
</feature>
<keyword evidence="1" id="KW-0472">Membrane</keyword>
<keyword evidence="1" id="KW-0812">Transmembrane</keyword>
<evidence type="ECO:0000259" key="3">
    <source>
        <dbReference type="Pfam" id="PF26059"/>
    </source>
</evidence>
<evidence type="ECO:0000313" key="4">
    <source>
        <dbReference type="EMBL" id="NKY35500.1"/>
    </source>
</evidence>
<dbReference type="Pfam" id="PF26059">
    <property type="entry name" value="DUF8020"/>
    <property type="match status" value="1"/>
</dbReference>